<dbReference type="Gene3D" id="1.10.150.730">
    <property type="match status" value="1"/>
</dbReference>
<evidence type="ECO:0000313" key="6">
    <source>
        <dbReference type="Proteomes" id="UP000595362"/>
    </source>
</evidence>
<dbReference type="SFLD" id="SFLDG01129">
    <property type="entry name" value="C1.5:_HAD__Beta-PGM__Phosphata"/>
    <property type="match status" value="1"/>
</dbReference>
<reference evidence="5 6" key="1">
    <citation type="submission" date="2020-07" db="EMBL/GenBank/DDBJ databases">
        <title>Huge and variable diversity of episymbiotic CPR bacteria and DPANN archaea in groundwater ecosystems.</title>
        <authorList>
            <person name="He C.Y."/>
            <person name="Keren R."/>
            <person name="Whittaker M."/>
            <person name="Farag I.F."/>
            <person name="Doudna J."/>
            <person name="Cate J.H.D."/>
            <person name="Banfield J.F."/>
        </authorList>
    </citation>
    <scope>NUCLEOTIDE SEQUENCE [LARGE SCALE GENOMIC DNA]</scope>
    <source>
        <strain evidence="5">NC_groundwater_70_Ag_B-0.1um_54_66</strain>
    </source>
</reference>
<dbReference type="GO" id="GO:0008967">
    <property type="term" value="F:phosphoglycolate phosphatase activity"/>
    <property type="evidence" value="ECO:0007669"/>
    <property type="project" value="UniProtKB-EC"/>
</dbReference>
<comment type="pathway">
    <text evidence="2">Organic acid metabolism; glycolate biosynthesis; glycolate from 2-phosphoglycolate: step 1/1.</text>
</comment>
<dbReference type="AlphaFoldDB" id="A0A7T5R0S4"/>
<evidence type="ECO:0000256" key="4">
    <source>
        <dbReference type="ARBA" id="ARBA00013078"/>
    </source>
</evidence>
<comment type="catalytic activity">
    <reaction evidence="1">
        <text>2-phosphoglycolate + H2O = glycolate + phosphate</text>
        <dbReference type="Rhea" id="RHEA:14369"/>
        <dbReference type="ChEBI" id="CHEBI:15377"/>
        <dbReference type="ChEBI" id="CHEBI:29805"/>
        <dbReference type="ChEBI" id="CHEBI:43474"/>
        <dbReference type="ChEBI" id="CHEBI:58033"/>
        <dbReference type="EC" id="3.1.3.18"/>
    </reaction>
</comment>
<name>A0A7T5R0S4_9BACT</name>
<gene>
    <name evidence="5" type="ORF">HYS17_07645</name>
</gene>
<dbReference type="Proteomes" id="UP000595362">
    <property type="component" value="Chromosome"/>
</dbReference>
<dbReference type="GO" id="GO:0006281">
    <property type="term" value="P:DNA repair"/>
    <property type="evidence" value="ECO:0007669"/>
    <property type="project" value="TreeGrafter"/>
</dbReference>
<dbReference type="InterPro" id="IPR036412">
    <property type="entry name" value="HAD-like_sf"/>
</dbReference>
<evidence type="ECO:0000313" key="5">
    <source>
        <dbReference type="EMBL" id="QQG35414.1"/>
    </source>
</evidence>
<dbReference type="SUPFAM" id="SSF56784">
    <property type="entry name" value="HAD-like"/>
    <property type="match status" value="1"/>
</dbReference>
<evidence type="ECO:0000256" key="1">
    <source>
        <dbReference type="ARBA" id="ARBA00000830"/>
    </source>
</evidence>
<proteinExistence type="inferred from homology"/>
<comment type="similarity">
    <text evidence="3">Belongs to the HAD-like hydrolase superfamily. CbbY/CbbZ/Gph/YieH family.</text>
</comment>
<dbReference type="PANTHER" id="PTHR43434:SF1">
    <property type="entry name" value="PHOSPHOGLYCOLATE PHOSPHATASE"/>
    <property type="match status" value="1"/>
</dbReference>
<dbReference type="InterPro" id="IPR023214">
    <property type="entry name" value="HAD_sf"/>
</dbReference>
<evidence type="ECO:0000256" key="2">
    <source>
        <dbReference type="ARBA" id="ARBA00004818"/>
    </source>
</evidence>
<dbReference type="PANTHER" id="PTHR43434">
    <property type="entry name" value="PHOSPHOGLYCOLATE PHOSPHATASE"/>
    <property type="match status" value="1"/>
</dbReference>
<dbReference type="Gene3D" id="3.40.50.1000">
    <property type="entry name" value="HAD superfamily/HAD-like"/>
    <property type="match status" value="1"/>
</dbReference>
<sequence>MDSLMPDYPAAIFFDWDGTLVDTLPGLLKAHNHVRQHFSLPLWDEHEFYRQMTLSSRELYPMIYGAQSDEAIKILRTFLEQHLIEFLNPLPHAETLLRHLNVAGIPLGVVSNKRHEFILREISHLGWGVYLQAQAGAGYAAQDKPSGAPIRKALAAINIDPQRDIVWFVGDTETDMLAAKDSGCLPVLILHGKSRPELVEKHNPAYVFEDCRDLLTVFLP</sequence>
<accession>A0A7T5R0S4</accession>
<dbReference type="Pfam" id="PF13419">
    <property type="entry name" value="HAD_2"/>
    <property type="match status" value="1"/>
</dbReference>
<evidence type="ECO:0000256" key="3">
    <source>
        <dbReference type="ARBA" id="ARBA00006171"/>
    </source>
</evidence>
<dbReference type="SFLD" id="SFLDS00003">
    <property type="entry name" value="Haloacid_Dehalogenase"/>
    <property type="match status" value="1"/>
</dbReference>
<dbReference type="EMBL" id="CP066681">
    <property type="protein sequence ID" value="QQG35414.1"/>
    <property type="molecule type" value="Genomic_DNA"/>
</dbReference>
<dbReference type="InterPro" id="IPR041492">
    <property type="entry name" value="HAD_2"/>
</dbReference>
<keyword evidence="5" id="KW-0378">Hydrolase</keyword>
<dbReference type="GO" id="GO:0005829">
    <property type="term" value="C:cytosol"/>
    <property type="evidence" value="ECO:0007669"/>
    <property type="project" value="TreeGrafter"/>
</dbReference>
<protein>
    <recommendedName>
        <fullName evidence="4">phosphoglycolate phosphatase</fullName>
        <ecNumber evidence="4">3.1.3.18</ecNumber>
    </recommendedName>
</protein>
<organism evidence="5 6">
    <name type="scientific">Micavibrio aeruginosavorus</name>
    <dbReference type="NCBI Taxonomy" id="349221"/>
    <lineage>
        <taxon>Bacteria</taxon>
        <taxon>Pseudomonadati</taxon>
        <taxon>Bdellovibrionota</taxon>
        <taxon>Bdellovibrionia</taxon>
        <taxon>Bdellovibrionales</taxon>
        <taxon>Pseudobdellovibrionaceae</taxon>
        <taxon>Micavibrio</taxon>
    </lineage>
</organism>
<dbReference type="EC" id="3.1.3.18" evidence="4"/>
<dbReference type="InterPro" id="IPR050155">
    <property type="entry name" value="HAD-like_hydrolase_sf"/>
</dbReference>